<dbReference type="EMBL" id="AP019840">
    <property type="protein sequence ID" value="BBM52730.1"/>
    <property type="molecule type" value="Genomic_DNA"/>
</dbReference>
<organism evidence="1 2">
    <name type="scientific">Leptotrichia trevisanii</name>
    <dbReference type="NCBI Taxonomy" id="109328"/>
    <lineage>
        <taxon>Bacteria</taxon>
        <taxon>Fusobacteriati</taxon>
        <taxon>Fusobacteriota</taxon>
        <taxon>Fusobacteriia</taxon>
        <taxon>Fusobacteriales</taxon>
        <taxon>Leptotrichiaceae</taxon>
        <taxon>Leptotrichia</taxon>
    </lineage>
</organism>
<accession>A0A510KLY7</accession>
<dbReference type="Proteomes" id="UP000321378">
    <property type="component" value="Chromosome"/>
</dbReference>
<reference evidence="1 2" key="1">
    <citation type="submission" date="2019-07" db="EMBL/GenBank/DDBJ databases">
        <title>Complete Genome Sequence of Leptotrichia trevisanii Strain JMUB3935.</title>
        <authorList>
            <person name="Watanabe S."/>
            <person name="Cui L."/>
        </authorList>
    </citation>
    <scope>NUCLEOTIDE SEQUENCE [LARGE SCALE GENOMIC DNA]</scope>
    <source>
        <strain evidence="1 2">JMUB3935</strain>
    </source>
</reference>
<dbReference type="RefSeq" id="WP_146997026.1">
    <property type="nucleotide sequence ID" value="NZ_AP019840.1"/>
</dbReference>
<dbReference type="AlphaFoldDB" id="A0A510KLY7"/>
<proteinExistence type="predicted"/>
<protein>
    <submittedName>
        <fullName evidence="1">Uncharacterized protein</fullName>
    </submittedName>
</protein>
<gene>
    <name evidence="1" type="ORF">JMUB3935_1710</name>
</gene>
<name>A0A510KLY7_9FUSO</name>
<evidence type="ECO:0000313" key="1">
    <source>
        <dbReference type="EMBL" id="BBM52730.1"/>
    </source>
</evidence>
<evidence type="ECO:0000313" key="2">
    <source>
        <dbReference type="Proteomes" id="UP000321378"/>
    </source>
</evidence>
<sequence>MKVEAVFRLLGKYFNYCIGNGDEKIGRLIQIKIDSNERIMVGIDEDGFIEEYEISDIIIKNNTEGNIGLVRQIIKQVNKNINAFKFDLAEYRRDDFLRILQEIEDENIRREIADAFNLGAALNVYDEVIDKILNINNVSDEDKDLLCGMIAYKQHDNSSAYKIFSKRWLKKRNDPDICRDFILVADEFDNDVLCFYLLKDFFRKNRRYVDDRYYITLWWKYLFYAVKYNNFDLLMEMNISEWNVRHLLDSYIYIFNMYNMGHLAIRLVGLFVNGNNTILQGNNEDLGNVQNTIDEINLLKNYLPDTVESYYLRFESCMKRILQCYTENKKGDSEEEKSGYIYEYVESRNYGFIIGMDFQKYFYHRDYLSLNLRKRVMDNIYSKNSVETEDKLFVQFRSERSNKKIQAIDII</sequence>
<dbReference type="STRING" id="1122173.GCA_000482505_01115"/>